<gene>
    <name evidence="2" type="primary">spoIIM</name>
    <name evidence="2" type="ORF">GND95_12905</name>
</gene>
<feature type="transmembrane region" description="Helical" evidence="1">
    <location>
        <begin position="131"/>
        <end position="150"/>
    </location>
</feature>
<feature type="transmembrane region" description="Helical" evidence="1">
    <location>
        <begin position="171"/>
        <end position="195"/>
    </location>
</feature>
<dbReference type="Pfam" id="PF01944">
    <property type="entry name" value="SpoIIM"/>
    <property type="match status" value="1"/>
</dbReference>
<accession>A0A7C8HD82</accession>
<dbReference type="EMBL" id="WSLF01000016">
    <property type="protein sequence ID" value="KAE9629830.1"/>
    <property type="molecule type" value="Genomic_DNA"/>
</dbReference>
<dbReference type="OrthoDB" id="1707382at2"/>
<organism evidence="2 3">
    <name type="scientific">Defluviitalea raffinosedens</name>
    <dbReference type="NCBI Taxonomy" id="1450156"/>
    <lineage>
        <taxon>Bacteria</taxon>
        <taxon>Bacillati</taxon>
        <taxon>Bacillota</taxon>
        <taxon>Clostridia</taxon>
        <taxon>Lachnospirales</taxon>
        <taxon>Defluviitaleaceae</taxon>
        <taxon>Defluviitalea</taxon>
    </lineage>
</organism>
<dbReference type="Proteomes" id="UP000483018">
    <property type="component" value="Unassembled WGS sequence"/>
</dbReference>
<name>A0A7C8HD82_9FIRM</name>
<evidence type="ECO:0000313" key="3">
    <source>
        <dbReference type="Proteomes" id="UP000483018"/>
    </source>
</evidence>
<feature type="transmembrane region" description="Helical" evidence="1">
    <location>
        <begin position="79"/>
        <end position="99"/>
    </location>
</feature>
<keyword evidence="3" id="KW-1185">Reference proteome</keyword>
<dbReference type="PIRSF" id="PIRSF038973">
    <property type="entry name" value="SpoIIM"/>
    <property type="match status" value="1"/>
</dbReference>
<dbReference type="InterPro" id="IPR002798">
    <property type="entry name" value="SpoIIM-like"/>
</dbReference>
<dbReference type="InterPro" id="IPR014196">
    <property type="entry name" value="SpoIIM"/>
</dbReference>
<feature type="transmembrane region" description="Helical" evidence="1">
    <location>
        <begin position="12"/>
        <end position="35"/>
    </location>
</feature>
<keyword evidence="1" id="KW-0812">Transmembrane</keyword>
<proteinExistence type="predicted"/>
<reference evidence="2 3" key="1">
    <citation type="submission" date="2019-12" db="EMBL/GenBank/DDBJ databases">
        <title>Defluviitalea raffinosedens, isolated from a biogas fermenter, genome sequencing and characterization.</title>
        <authorList>
            <person name="Rettenmaier R."/>
            <person name="Schneider M."/>
            <person name="Neuhaus K."/>
            <person name="Liebl W."/>
            <person name="Zverlov V."/>
        </authorList>
    </citation>
    <scope>NUCLEOTIDE SEQUENCE [LARGE SCALE GENOMIC DNA]</scope>
    <source>
        <strain evidence="2 3">249c-K6</strain>
    </source>
</reference>
<keyword evidence="1" id="KW-0472">Membrane</keyword>
<evidence type="ECO:0000313" key="2">
    <source>
        <dbReference type="EMBL" id="KAE9629830.1"/>
    </source>
</evidence>
<dbReference type="AlphaFoldDB" id="A0A7C8HD82"/>
<keyword evidence="1" id="KW-1133">Transmembrane helix</keyword>
<evidence type="ECO:0000256" key="1">
    <source>
        <dbReference type="SAM" id="Phobius"/>
    </source>
</evidence>
<comment type="caution">
    <text evidence="2">The sequence shown here is derived from an EMBL/GenBank/DDBJ whole genome shotgun (WGS) entry which is preliminary data.</text>
</comment>
<sequence>MRNRQKSISKTYMLYGISIFVLLIGICVGAIFANYMNSIQNEELLQYLNEFFLRFPEESFSRSVALQQAFWSHGKTIGIMWALGLGLIGIPFVLLAVFIKGFSYGFTSAFLFIHYGWNGFTFSIVSCLPQSIVLIPGIVFISAASINFALSNYKSNPKYLKERKGKWIEYGLVLLIGLLIVLLTGVIETFISPLFMEMIMPKMIG</sequence>
<dbReference type="RefSeq" id="WP_158741563.1">
    <property type="nucleotide sequence ID" value="NZ_JAFBEP010000018.1"/>
</dbReference>
<feature type="transmembrane region" description="Helical" evidence="1">
    <location>
        <begin position="106"/>
        <end position="125"/>
    </location>
</feature>
<protein>
    <submittedName>
        <fullName evidence="2">Stage II sporulation protein M</fullName>
    </submittedName>
</protein>
<dbReference type="NCBIfam" id="TIGR02831">
    <property type="entry name" value="spo_II_M"/>
    <property type="match status" value="1"/>
</dbReference>